<protein>
    <recommendedName>
        <fullName evidence="4">Helix-turn-helix domain-containing protein</fullName>
    </recommendedName>
</protein>
<feature type="compositionally biased region" description="Low complexity" evidence="1">
    <location>
        <begin position="223"/>
        <end position="235"/>
    </location>
</feature>
<accession>A0ABU3Q0P3</accession>
<reference evidence="2 3" key="1">
    <citation type="submission" date="2023-08" db="EMBL/GenBank/DDBJ databases">
        <title>Nocardioides seae sp. nov., a bacterium isolated from a soil.</title>
        <authorList>
            <person name="Wang X."/>
        </authorList>
    </citation>
    <scope>NUCLEOTIDE SEQUENCE [LARGE SCALE GENOMIC DNA]</scope>
    <source>
        <strain evidence="2 3">YZH12</strain>
    </source>
</reference>
<keyword evidence="3" id="KW-1185">Reference proteome</keyword>
<dbReference type="Proteomes" id="UP001268542">
    <property type="component" value="Unassembled WGS sequence"/>
</dbReference>
<organism evidence="2 3">
    <name type="scientific">Nocardioides imazamoxiresistens</name>
    <dbReference type="NCBI Taxonomy" id="3231893"/>
    <lineage>
        <taxon>Bacteria</taxon>
        <taxon>Bacillati</taxon>
        <taxon>Actinomycetota</taxon>
        <taxon>Actinomycetes</taxon>
        <taxon>Propionibacteriales</taxon>
        <taxon>Nocardioidaceae</taxon>
        <taxon>Nocardioides</taxon>
    </lineage>
</organism>
<gene>
    <name evidence="2" type="ORF">RDV89_17860</name>
</gene>
<evidence type="ECO:0000313" key="2">
    <source>
        <dbReference type="EMBL" id="MDT9594959.1"/>
    </source>
</evidence>
<comment type="caution">
    <text evidence="2">The sequence shown here is derived from an EMBL/GenBank/DDBJ whole genome shotgun (WGS) entry which is preliminary data.</text>
</comment>
<evidence type="ECO:0008006" key="4">
    <source>
        <dbReference type="Google" id="ProtNLM"/>
    </source>
</evidence>
<proteinExistence type="predicted"/>
<feature type="region of interest" description="Disordered" evidence="1">
    <location>
        <begin position="218"/>
        <end position="251"/>
    </location>
</feature>
<evidence type="ECO:0000313" key="3">
    <source>
        <dbReference type="Proteomes" id="UP001268542"/>
    </source>
</evidence>
<dbReference type="RefSeq" id="WP_315735247.1">
    <property type="nucleotide sequence ID" value="NZ_JAVYII010000009.1"/>
</dbReference>
<evidence type="ECO:0000256" key="1">
    <source>
        <dbReference type="SAM" id="MobiDB-lite"/>
    </source>
</evidence>
<dbReference type="EMBL" id="JAVYII010000009">
    <property type="protein sequence ID" value="MDT9594959.1"/>
    <property type="molecule type" value="Genomic_DNA"/>
</dbReference>
<sequence length="251" mass="27009">MPHVPLGAAPWVDRLASTPVRRSFVVLDGHLEPDGHAGHAPGSPGVLGTIVRGRRRRALDAYLLLLALWPWLEQQEQPLTGADWAVALSCGDGTERTPGAVSSAWHDLELLGLVERRRIAHGVVVSPRREDAGGAYARPAPGTDEAASCLWLPTSFWTDGWHRRLGLPALAMLLAVGAATAERPDAALTNHGTARQLGFSPRSVQTGLAELERHGLVVESRGRTSSPRSATASAPQHRYRLAPTFVPSRIR</sequence>
<name>A0ABU3Q0P3_9ACTN</name>